<organism evidence="2 3">
    <name type="scientific">Streptomyces lannensis</name>
    <dbReference type="NCBI Taxonomy" id="766498"/>
    <lineage>
        <taxon>Bacteria</taxon>
        <taxon>Bacillati</taxon>
        <taxon>Actinomycetota</taxon>
        <taxon>Actinomycetes</taxon>
        <taxon>Kitasatosporales</taxon>
        <taxon>Streptomycetaceae</taxon>
        <taxon>Streptomyces</taxon>
    </lineage>
</organism>
<accession>A0ABP7KSG1</accession>
<protein>
    <submittedName>
        <fullName evidence="2">Uncharacterized protein</fullName>
    </submittedName>
</protein>
<evidence type="ECO:0000313" key="3">
    <source>
        <dbReference type="Proteomes" id="UP001501563"/>
    </source>
</evidence>
<feature type="compositionally biased region" description="Basic and acidic residues" evidence="1">
    <location>
        <begin position="44"/>
        <end position="53"/>
    </location>
</feature>
<dbReference type="Proteomes" id="UP001501563">
    <property type="component" value="Unassembled WGS sequence"/>
</dbReference>
<gene>
    <name evidence="2" type="ORF">GCM10022207_61810</name>
</gene>
<evidence type="ECO:0000256" key="1">
    <source>
        <dbReference type="SAM" id="MobiDB-lite"/>
    </source>
</evidence>
<name>A0ABP7KSG1_9ACTN</name>
<evidence type="ECO:0000313" key="2">
    <source>
        <dbReference type="EMBL" id="GAA3886132.1"/>
    </source>
</evidence>
<proteinExistence type="predicted"/>
<dbReference type="EMBL" id="BAAAZA010000021">
    <property type="protein sequence ID" value="GAA3886132.1"/>
    <property type="molecule type" value="Genomic_DNA"/>
</dbReference>
<reference evidence="3" key="1">
    <citation type="journal article" date="2019" name="Int. J. Syst. Evol. Microbiol.">
        <title>The Global Catalogue of Microorganisms (GCM) 10K type strain sequencing project: providing services to taxonomists for standard genome sequencing and annotation.</title>
        <authorList>
            <consortium name="The Broad Institute Genomics Platform"/>
            <consortium name="The Broad Institute Genome Sequencing Center for Infectious Disease"/>
            <person name="Wu L."/>
            <person name="Ma J."/>
        </authorList>
    </citation>
    <scope>NUCLEOTIDE SEQUENCE [LARGE SCALE GENOMIC DNA]</scope>
    <source>
        <strain evidence="3">JCM 16578</strain>
    </source>
</reference>
<feature type="region of interest" description="Disordered" evidence="1">
    <location>
        <begin position="44"/>
        <end position="102"/>
    </location>
</feature>
<sequence length="102" mass="10302">MLTCWDAALWETCWDMVARPCALLVGAGQGQDWGGVDLALDGADTRAGDDGRPELGGVHGVQSPAGHGPAARTGVGLGGRGGDDDGTPYGAALRHEHHSVGS</sequence>
<keyword evidence="3" id="KW-1185">Reference proteome</keyword>
<comment type="caution">
    <text evidence="2">The sequence shown here is derived from an EMBL/GenBank/DDBJ whole genome shotgun (WGS) entry which is preliminary data.</text>
</comment>